<dbReference type="InterPro" id="IPR036188">
    <property type="entry name" value="FAD/NAD-bd_sf"/>
</dbReference>
<dbReference type="PANTHER" id="PTHR48077">
    <property type="entry name" value="TRYPTOPHAN SYNTHASE-RELATED"/>
    <property type="match status" value="1"/>
</dbReference>
<keyword evidence="9 14" id="KW-0663">Pyridoxal phosphate</keyword>
<dbReference type="Gene3D" id="3.30.9.10">
    <property type="entry name" value="D-Amino Acid Oxidase, subunit A, domain 2"/>
    <property type="match status" value="1"/>
</dbReference>
<comment type="pathway">
    <text evidence="2 14">Amino-acid biosynthesis; L-tryptophan biosynthesis; L-tryptophan from chorismate: step 5/5.</text>
</comment>
<dbReference type="InterPro" id="IPR038220">
    <property type="entry name" value="PHOX_C_sf"/>
</dbReference>
<evidence type="ECO:0000256" key="11">
    <source>
        <dbReference type="ARBA" id="ARBA00023141"/>
    </source>
</evidence>
<name>F9F7X1_FUSOF</name>
<evidence type="ECO:0000256" key="12">
    <source>
        <dbReference type="ARBA" id="ARBA00023239"/>
    </source>
</evidence>
<dbReference type="InterPro" id="IPR000073">
    <property type="entry name" value="AB_hydrolase_1"/>
</dbReference>
<keyword evidence="12 14" id="KW-0456">Lyase</keyword>
<dbReference type="SUPFAM" id="SSF53686">
    <property type="entry name" value="Tryptophan synthase beta subunit-like PLP-dependent enzymes"/>
    <property type="match status" value="1"/>
</dbReference>
<keyword evidence="5 14" id="KW-0028">Amino-acid biosynthesis</keyword>
<evidence type="ECO:0000256" key="14">
    <source>
        <dbReference type="RuleBase" id="RU003663"/>
    </source>
</evidence>
<evidence type="ECO:0000259" key="16">
    <source>
        <dbReference type="Pfam" id="PF00561"/>
    </source>
</evidence>
<comment type="catalytic activity">
    <reaction evidence="13 14">
        <text>(1S,2R)-1-C-(indol-3-yl)glycerol 3-phosphate + L-serine = D-glyceraldehyde 3-phosphate + L-tryptophan + H2O</text>
        <dbReference type="Rhea" id="RHEA:10532"/>
        <dbReference type="ChEBI" id="CHEBI:15377"/>
        <dbReference type="ChEBI" id="CHEBI:33384"/>
        <dbReference type="ChEBI" id="CHEBI:57912"/>
        <dbReference type="ChEBI" id="CHEBI:58866"/>
        <dbReference type="ChEBI" id="CHEBI:59776"/>
        <dbReference type="EC" id="4.2.1.20"/>
    </reaction>
</comment>
<dbReference type="Gene3D" id="3.50.50.60">
    <property type="entry name" value="FAD/NAD(P)-binding domain"/>
    <property type="match status" value="1"/>
</dbReference>
<evidence type="ECO:0000256" key="3">
    <source>
        <dbReference type="ARBA" id="ARBA00007801"/>
    </source>
</evidence>
<dbReference type="EC" id="4.2.1.20" evidence="4 14"/>
<evidence type="ECO:0000256" key="8">
    <source>
        <dbReference type="ARBA" id="ARBA00022827"/>
    </source>
</evidence>
<dbReference type="Pfam" id="PF01494">
    <property type="entry name" value="FAD_binding_3"/>
    <property type="match status" value="1"/>
</dbReference>
<evidence type="ECO:0000256" key="13">
    <source>
        <dbReference type="ARBA" id="ARBA00049047"/>
    </source>
</evidence>
<dbReference type="FunFam" id="3.40.50.1100:FF:000004">
    <property type="entry name" value="Tryptophan synthase beta chain"/>
    <property type="match status" value="1"/>
</dbReference>
<dbReference type="Pfam" id="PF07976">
    <property type="entry name" value="Phe_hydrox_dim"/>
    <property type="match status" value="1"/>
</dbReference>
<dbReference type="SUPFAM" id="SSF52833">
    <property type="entry name" value="Thioredoxin-like"/>
    <property type="match status" value="1"/>
</dbReference>
<dbReference type="InterPro" id="IPR001926">
    <property type="entry name" value="TrpB-like_PALP"/>
</dbReference>
<dbReference type="HAMAP" id="MF_00133">
    <property type="entry name" value="Trp_synth_beta"/>
    <property type="match status" value="1"/>
</dbReference>
<feature type="domain" description="Tryptophan synthase beta chain-like PALP" evidence="15">
    <location>
        <begin position="1037"/>
        <end position="1363"/>
    </location>
</feature>
<dbReference type="Gene3D" id="3.40.30.20">
    <property type="match status" value="1"/>
</dbReference>
<evidence type="ECO:0000259" key="18">
    <source>
        <dbReference type="Pfam" id="PF07976"/>
    </source>
</evidence>
<evidence type="ECO:0000259" key="15">
    <source>
        <dbReference type="Pfam" id="PF00291"/>
    </source>
</evidence>
<protein>
    <recommendedName>
        <fullName evidence="4 14">Tryptophan synthase</fullName>
        <ecNumber evidence="4 14">4.2.1.20</ecNumber>
    </recommendedName>
</protein>
<keyword evidence="8" id="KW-0274">FAD</keyword>
<dbReference type="GO" id="GO:0016491">
    <property type="term" value="F:oxidoreductase activity"/>
    <property type="evidence" value="ECO:0007669"/>
    <property type="project" value="UniProtKB-KW"/>
</dbReference>
<dbReference type="EMBL" id="AFQF01000750">
    <property type="protein sequence ID" value="EGU86973.1"/>
    <property type="molecule type" value="Genomic_DNA"/>
</dbReference>
<keyword evidence="7 14" id="KW-0822">Tryptophan biosynthesis</keyword>
<dbReference type="SUPFAM" id="SSF54373">
    <property type="entry name" value="FAD-linked reductases, C-terminal domain"/>
    <property type="match status" value="1"/>
</dbReference>
<reference evidence="19" key="1">
    <citation type="journal article" date="2012" name="Mol. Plant Microbe Interact.">
        <title>A highly conserved effector in Fusarium oxysporum is required for full virulence on Arabidopsis.</title>
        <authorList>
            <person name="Thatcher L.F."/>
            <person name="Gardiner D.M."/>
            <person name="Kazan K."/>
            <person name="Manners J."/>
        </authorList>
    </citation>
    <scope>NUCLEOTIDE SEQUENCE [LARGE SCALE GENOMIC DNA]</scope>
    <source>
        <strain evidence="19">Fo5176</strain>
    </source>
</reference>
<dbReference type="GO" id="GO:0005737">
    <property type="term" value="C:cytoplasm"/>
    <property type="evidence" value="ECO:0007669"/>
    <property type="project" value="TreeGrafter"/>
</dbReference>
<keyword evidence="6" id="KW-0285">Flavoprotein</keyword>
<evidence type="ECO:0000256" key="5">
    <source>
        <dbReference type="ARBA" id="ARBA00022605"/>
    </source>
</evidence>
<dbReference type="CDD" id="cd06446">
    <property type="entry name" value="Trp-synth_B"/>
    <property type="match status" value="1"/>
</dbReference>
<dbReference type="Pfam" id="PF00291">
    <property type="entry name" value="PALP"/>
    <property type="match status" value="1"/>
</dbReference>
<dbReference type="STRING" id="660025.F9F7X1"/>
<dbReference type="SUPFAM" id="SSF53474">
    <property type="entry name" value="alpha/beta-Hydrolases"/>
    <property type="match status" value="1"/>
</dbReference>
<evidence type="ECO:0000259" key="17">
    <source>
        <dbReference type="Pfam" id="PF01494"/>
    </source>
</evidence>
<gene>
    <name evidence="19" type="ORF">FOXB_02496</name>
</gene>
<accession>F9F7X1</accession>
<dbReference type="UniPathway" id="UPA00035">
    <property type="reaction ID" value="UER00044"/>
</dbReference>
<dbReference type="Gene3D" id="3.40.50.1820">
    <property type="entry name" value="alpha/beta hydrolase"/>
    <property type="match status" value="1"/>
</dbReference>
<comment type="cofactor">
    <cofactor evidence="1 14">
        <name>pyridoxal 5'-phosphate</name>
        <dbReference type="ChEBI" id="CHEBI:597326"/>
    </cofactor>
</comment>
<proteinExistence type="inferred from homology"/>
<comment type="similarity">
    <text evidence="3">Belongs to the PheA/TfdB FAD monooxygenase family.</text>
</comment>
<dbReference type="PRINTS" id="PR00420">
    <property type="entry name" value="RNGMNOXGNASE"/>
</dbReference>
<evidence type="ECO:0000256" key="6">
    <source>
        <dbReference type="ARBA" id="ARBA00022630"/>
    </source>
</evidence>
<dbReference type="Gene3D" id="3.40.50.1100">
    <property type="match status" value="2"/>
</dbReference>
<comment type="caution">
    <text evidence="19">The sequence shown here is derived from an EMBL/GenBank/DDBJ whole genome shotgun (WGS) entry which is preliminary data.</text>
</comment>
<feature type="domain" description="Phenol hydroxylase-like C-terminal dimerisation" evidence="18">
    <location>
        <begin position="487"/>
        <end position="643"/>
    </location>
</feature>
<dbReference type="GO" id="GO:0004834">
    <property type="term" value="F:tryptophan synthase activity"/>
    <property type="evidence" value="ECO:0007669"/>
    <property type="project" value="UniProtKB-EC"/>
</dbReference>
<evidence type="ECO:0000256" key="2">
    <source>
        <dbReference type="ARBA" id="ARBA00004733"/>
    </source>
</evidence>
<organism evidence="19">
    <name type="scientific">Fusarium oxysporum (strain Fo5176)</name>
    <name type="common">Fusarium vascular wilt</name>
    <dbReference type="NCBI Taxonomy" id="660025"/>
    <lineage>
        <taxon>Eukaryota</taxon>
        <taxon>Fungi</taxon>
        <taxon>Dikarya</taxon>
        <taxon>Ascomycota</taxon>
        <taxon>Pezizomycotina</taxon>
        <taxon>Sordariomycetes</taxon>
        <taxon>Hypocreomycetidae</taxon>
        <taxon>Hypocreales</taxon>
        <taxon>Nectriaceae</taxon>
        <taxon>Fusarium</taxon>
        <taxon>Fusarium oxysporum species complex</taxon>
    </lineage>
</organism>
<dbReference type="GO" id="GO:0071949">
    <property type="term" value="F:FAD binding"/>
    <property type="evidence" value="ECO:0007669"/>
    <property type="project" value="InterPro"/>
</dbReference>
<dbReference type="Pfam" id="PF00561">
    <property type="entry name" value="Abhydrolase_1"/>
    <property type="match status" value="1"/>
</dbReference>
<dbReference type="InterPro" id="IPR036249">
    <property type="entry name" value="Thioredoxin-like_sf"/>
</dbReference>
<dbReference type="InterPro" id="IPR006654">
    <property type="entry name" value="Trp_synth_beta"/>
</dbReference>
<dbReference type="OrthoDB" id="1716816at2759"/>
<evidence type="ECO:0000313" key="19">
    <source>
        <dbReference type="EMBL" id="EGU86973.1"/>
    </source>
</evidence>
<dbReference type="InterPro" id="IPR002938">
    <property type="entry name" value="FAD-bd"/>
</dbReference>
<dbReference type="InterPro" id="IPR036052">
    <property type="entry name" value="TrpB-like_PALP_sf"/>
</dbReference>
<evidence type="ECO:0000256" key="7">
    <source>
        <dbReference type="ARBA" id="ARBA00022822"/>
    </source>
</evidence>
<dbReference type="InterPro" id="IPR029058">
    <property type="entry name" value="AB_hydrolase_fold"/>
</dbReference>
<evidence type="ECO:0000256" key="10">
    <source>
        <dbReference type="ARBA" id="ARBA00023002"/>
    </source>
</evidence>
<keyword evidence="10" id="KW-0560">Oxidoreductase</keyword>
<feature type="domain" description="FAD-binding" evidence="17">
    <location>
        <begin position="42"/>
        <end position="443"/>
    </location>
</feature>
<dbReference type="PaxDb" id="5507-FOXG_13497P0"/>
<evidence type="ECO:0000256" key="1">
    <source>
        <dbReference type="ARBA" id="ARBA00001933"/>
    </source>
</evidence>
<evidence type="ECO:0000256" key="9">
    <source>
        <dbReference type="ARBA" id="ARBA00022898"/>
    </source>
</evidence>
<keyword evidence="11 14" id="KW-0057">Aromatic amino acid biosynthesis</keyword>
<dbReference type="NCBIfam" id="TIGR00263">
    <property type="entry name" value="trpB"/>
    <property type="match status" value="1"/>
</dbReference>
<dbReference type="SUPFAM" id="SSF51905">
    <property type="entry name" value="FAD/NAD(P)-binding domain"/>
    <property type="match status" value="1"/>
</dbReference>
<evidence type="ECO:0000256" key="4">
    <source>
        <dbReference type="ARBA" id="ARBA00012043"/>
    </source>
</evidence>
<feature type="domain" description="AB hydrolase-1" evidence="16">
    <location>
        <begin position="702"/>
        <end position="831"/>
    </location>
</feature>
<dbReference type="PANTHER" id="PTHR48077:SF3">
    <property type="entry name" value="TRYPTOPHAN SYNTHASE"/>
    <property type="match status" value="1"/>
</dbReference>
<dbReference type="InterPro" id="IPR012941">
    <property type="entry name" value="Phe_hydrox_C_dim_dom"/>
</dbReference>
<dbReference type="InterPro" id="IPR023026">
    <property type="entry name" value="Trp_synth_beta/beta-like"/>
</dbReference>
<sequence>MPVFQETSNAARDQRILPSRALPLPRLSQQPDLSNVSEEHKEVVVIGAGPAGLFLTLLLARYGITEASLLCLDSKPGTLKAGQADGLQPRTLEVFQSLGIASEIISEGCHMEEVAFWNPVQSNANTNGNGSHSTGIERTSFAPDVNVPARFPFEVTIHQGRIERILEENLHLYAGKSAIRRSHRFLEYTVDETNPEFPIKVKYEQDLKDGSTQQGTVRTKYLIGADGARSKVRKCMGLELEGETTDHIWGVCDFVADTNFPDIRKRSAVHSDAGSVMVIPREQIATGEYLTRLYVQVAEEVDTSGDTGTDKKSADKKRRGAVTLEYIFEQARQVFAPYEIKIKEGTEPDWWAAYQIGQRMASRFSAKTSDGVERVFIVGDACHTHSPKAGQGMNVSMMDSYNLAWKLAHRIHGLTPASPSGIDSILETFSQERVDVARQLIEFDAQFSHMFSGRIGSADAETSGLTHEEFLRVFSEGSGFTSGCGLQYKESRLIRELDAKSNLFRGDPLLGALTPGRRLLDVEVKRYADATARHLQDEMPPTGRYYILVFASNDLLDQSGSSQSALQSSVDILQKFPKGTVTPIVMHPLTSRFEWTDLPAGVKTFAEMRTYGVSKKEDVYQVLGVSKDDGVVAVVRPDGYVAPQFALCSQPQTFAILIRCLACCLTSRCTTMASAQNIIKCAVLSTSRKISYSITQKSQNGPWIVLSNSFGADTTLYQPVAQRLASLGYRVLSYDHPGHGQSSPVKDVDNVEMEELINDIDKLLRVLDIDSIRAWVGVSLGAASGVYLACRHPKLIQNLAYCACPPASFGALDIMPLDYFDKMRAQAEADGTTANVIRQMHYGWASKEWLDEHPDQDERLKLASSTLSLDGLRAMMTLQKNKRFDMRPLVPQLLESCEKIMFVKGGHDAHLNPLVDMMRDLVVKTAQEKVRLYGDEYFEFLTVGSDGILMALVCTLHVKLHPIFFYHFITLTVIMGSIHQPHSDTYPDPNGFYGQFGGNFYPPEAHQALEELATKYQELRHSPSFNQTLNKVRIGLQGRPTPIHHLENISREVGGAQIFVKREDLNHTGAHKINHCVGFALLAKAMGKTKLIAETGAGQHGVALATAAAYFGLECEVHMGGVDTEKQKSNVGRMQILGARVVAATAGQSALKEASDSAFNAYVEQREHALYAIGSTIGPHPFPLIVRDFQSVIGKEAREQFLAMSDGTLPEHVVACVAGGSNAMGMYSAFIDDTEVKLHAVEPLGRSEKLGEHAATLSYGRPGTLHGAKTLVLQQDEGKPAPVSSVASGLVYPGIGPEMAMLHDAGRISVTTVGNDEVISTFCRMAKSEGIIIALESAHAIAFAIRLAAQRPSSERILVNLSGRGDKDIDYVLEHHGTG</sequence>